<gene>
    <name evidence="3" type="ORF">DDB_G0290509</name>
</gene>
<dbReference type="PaxDb" id="44689-DDB0233883"/>
<keyword evidence="4" id="KW-1185">Reference proteome</keyword>
<dbReference type="HOGENOM" id="CLU_581954_0_0_1"/>
<dbReference type="RefSeq" id="XP_635616.1">
    <property type="nucleotide sequence ID" value="XM_630524.1"/>
</dbReference>
<proteinExistence type="predicted"/>
<evidence type="ECO:0000313" key="4">
    <source>
        <dbReference type="Proteomes" id="UP000002195"/>
    </source>
</evidence>
<reference evidence="3 4" key="1">
    <citation type="journal article" date="2005" name="Nature">
        <title>The genome of the social amoeba Dictyostelium discoideum.</title>
        <authorList>
            <consortium name="The Dictyostelium discoideum Sequencing Consortium"/>
            <person name="Eichinger L."/>
            <person name="Pachebat J.A."/>
            <person name="Glockner G."/>
            <person name="Rajandream M.A."/>
            <person name="Sucgang R."/>
            <person name="Berriman M."/>
            <person name="Song J."/>
            <person name="Olsen R."/>
            <person name="Szafranski K."/>
            <person name="Xu Q."/>
            <person name="Tunggal B."/>
            <person name="Kummerfeld S."/>
            <person name="Madera M."/>
            <person name="Konfortov B.A."/>
            <person name="Rivero F."/>
            <person name="Bankier A.T."/>
            <person name="Lehmann R."/>
            <person name="Hamlin N."/>
            <person name="Davies R."/>
            <person name="Gaudet P."/>
            <person name="Fey P."/>
            <person name="Pilcher K."/>
            <person name="Chen G."/>
            <person name="Saunders D."/>
            <person name="Sodergren E."/>
            <person name="Davis P."/>
            <person name="Kerhornou A."/>
            <person name="Nie X."/>
            <person name="Hall N."/>
            <person name="Anjard C."/>
            <person name="Hemphill L."/>
            <person name="Bason N."/>
            <person name="Farbrother P."/>
            <person name="Desany B."/>
            <person name="Just E."/>
            <person name="Morio T."/>
            <person name="Rost R."/>
            <person name="Churcher C."/>
            <person name="Cooper J."/>
            <person name="Haydock S."/>
            <person name="van Driessche N."/>
            <person name="Cronin A."/>
            <person name="Goodhead I."/>
            <person name="Muzny D."/>
            <person name="Mourier T."/>
            <person name="Pain A."/>
            <person name="Lu M."/>
            <person name="Harper D."/>
            <person name="Lindsay R."/>
            <person name="Hauser H."/>
            <person name="James K."/>
            <person name="Quiles M."/>
            <person name="Madan Babu M."/>
            <person name="Saito T."/>
            <person name="Buchrieser C."/>
            <person name="Wardroper A."/>
            <person name="Felder M."/>
            <person name="Thangavelu M."/>
            <person name="Johnson D."/>
            <person name="Knights A."/>
            <person name="Loulseged H."/>
            <person name="Mungall K."/>
            <person name="Oliver K."/>
            <person name="Price C."/>
            <person name="Quail M.A."/>
            <person name="Urushihara H."/>
            <person name="Hernandez J."/>
            <person name="Rabbinowitsch E."/>
            <person name="Steffen D."/>
            <person name="Sanders M."/>
            <person name="Ma J."/>
            <person name="Kohara Y."/>
            <person name="Sharp S."/>
            <person name="Simmonds M."/>
            <person name="Spiegler S."/>
            <person name="Tivey A."/>
            <person name="Sugano S."/>
            <person name="White B."/>
            <person name="Walker D."/>
            <person name="Woodward J."/>
            <person name="Winckler T."/>
            <person name="Tanaka Y."/>
            <person name="Shaulsky G."/>
            <person name="Schleicher M."/>
            <person name="Weinstock G."/>
            <person name="Rosenthal A."/>
            <person name="Cox E.C."/>
            <person name="Chisholm R.L."/>
            <person name="Gibbs R."/>
            <person name="Loomis W.F."/>
            <person name="Platzer M."/>
            <person name="Kay R.R."/>
            <person name="Williams J."/>
            <person name="Dear P.H."/>
            <person name="Noegel A.A."/>
            <person name="Barrell B."/>
            <person name="Kuspa A."/>
        </authorList>
    </citation>
    <scope>NUCLEOTIDE SEQUENCE [LARGE SCALE GENOMIC DNA]</scope>
    <source>
        <strain evidence="3 4">AX4</strain>
    </source>
</reference>
<dbReference type="GO" id="GO:0010824">
    <property type="term" value="P:regulation of centrosome duplication"/>
    <property type="evidence" value="ECO:0000315"/>
    <property type="project" value="dictyBase"/>
</dbReference>
<dbReference type="OMA" id="ENDWRIK"/>
<comment type="caution">
    <text evidence="3">The sequence shown here is derived from an EMBL/GenBank/DDBJ whole genome shotgun (WGS) entry which is preliminary data.</text>
</comment>
<dbReference type="Proteomes" id="UP000002195">
    <property type="component" value="Unassembled WGS sequence"/>
</dbReference>
<protein>
    <submittedName>
        <fullName evidence="3">Centrosomal protein 55 kDa</fullName>
    </submittedName>
</protein>
<organism evidence="3 4">
    <name type="scientific">Dictyostelium discoideum</name>
    <name type="common">Social amoeba</name>
    <dbReference type="NCBI Taxonomy" id="44689"/>
    <lineage>
        <taxon>Eukaryota</taxon>
        <taxon>Amoebozoa</taxon>
        <taxon>Evosea</taxon>
        <taxon>Eumycetozoa</taxon>
        <taxon>Dictyostelia</taxon>
        <taxon>Dictyosteliales</taxon>
        <taxon>Dictyosteliaceae</taxon>
        <taxon>Dictyostelium</taxon>
    </lineage>
</organism>
<dbReference type="dictyBase" id="DDB_G0290509">
    <property type="gene designation" value="cepC"/>
</dbReference>
<evidence type="ECO:0000256" key="2">
    <source>
        <dbReference type="SAM" id="MobiDB-lite"/>
    </source>
</evidence>
<dbReference type="GO" id="GO:0019954">
    <property type="term" value="P:asexual reproduction"/>
    <property type="evidence" value="ECO:0000315"/>
    <property type="project" value="dictyBase"/>
</dbReference>
<dbReference type="SMR" id="Q54G01"/>
<dbReference type="KEGG" id="ddi:DDB_G0290509"/>
<feature type="coiled-coil region" evidence="1">
    <location>
        <begin position="187"/>
        <end position="358"/>
    </location>
</feature>
<dbReference type="InParanoid" id="Q54G01"/>
<sequence>MNNINNDPFKTPKFKRPLTVDKYPLNKINNTNNNNNNNNNNFTNHQPQQQSQPQQQQNVNNNDIETPTQNENITIINEIEKEKFKKQIEELIKEIQIIKQETENDWRIKENELRNEIQSITKQYDNLKEFSNTQDQLIKNQYFEIEKQSQKSYQQSMEVERLLKKSQSQEQQIITLLETTDKNKRFSSDLLIKNAQLNERILELENRITKYEDGTISITDNEKQIRQQLSDYKLKLQDLHQQNQRLQATQREQSNQKSKSEQTLQTTLSEKLNEINALSLQIDFLELKLQNSETKLAESINILNEYDQTIKNFEDTQKQKDQEFNQILQINENLKLQIHETEFKYRQLLNENSNINNNNNNQSILFQAKKEIKSISQELIYIKELLKMIDSTIILPKNLKQRQSSSIFDNLENYNNTPPPDPNDLLSMMKFIREELYSINLSINKKCSELLQIHNSNQEFNINPSNCSFQ</sequence>
<feature type="coiled-coil region" evidence="1">
    <location>
        <begin position="81"/>
        <end position="130"/>
    </location>
</feature>
<feature type="region of interest" description="Disordered" evidence="2">
    <location>
        <begin position="1"/>
        <end position="71"/>
    </location>
</feature>
<dbReference type="VEuPathDB" id="AmoebaDB:DDB_G0290509"/>
<dbReference type="IntAct" id="Q54G01">
    <property type="interactions" value="1"/>
</dbReference>
<dbReference type="PhylomeDB" id="Q54G01"/>
<dbReference type="STRING" id="44689.Q54G01"/>
<dbReference type="FunCoup" id="Q54G01">
    <property type="interactions" value="4"/>
</dbReference>
<keyword evidence="1" id="KW-0175">Coiled coil</keyword>
<accession>Q54G01</accession>
<dbReference type="EMBL" id="AAFI02000164">
    <property type="protein sequence ID" value="EAL62115.1"/>
    <property type="molecule type" value="Genomic_DNA"/>
</dbReference>
<dbReference type="GO" id="GO:0090307">
    <property type="term" value="P:mitotic spindle assembly"/>
    <property type="evidence" value="ECO:0000315"/>
    <property type="project" value="dictyBase"/>
</dbReference>
<dbReference type="GeneID" id="8627688"/>
<name>Q54G01_DICDI</name>
<evidence type="ECO:0000256" key="1">
    <source>
        <dbReference type="SAM" id="Coils"/>
    </source>
</evidence>
<dbReference type="GO" id="GO:0051645">
    <property type="term" value="P:Golgi localization"/>
    <property type="evidence" value="ECO:0000315"/>
    <property type="project" value="dictyBase"/>
</dbReference>
<dbReference type="GO" id="GO:0071988">
    <property type="term" value="P:protein localization to spindle pole body"/>
    <property type="evidence" value="ECO:0000315"/>
    <property type="project" value="dictyBase"/>
</dbReference>
<evidence type="ECO:0000313" key="3">
    <source>
        <dbReference type="EMBL" id="EAL62115.1"/>
    </source>
</evidence>
<feature type="compositionally biased region" description="Low complexity" evidence="2">
    <location>
        <begin position="29"/>
        <end position="57"/>
    </location>
</feature>
<dbReference type="AlphaFoldDB" id="Q54G01"/>
<dbReference type="GO" id="GO:0005813">
    <property type="term" value="C:centrosome"/>
    <property type="evidence" value="ECO:0000314"/>
    <property type="project" value="dictyBase"/>
</dbReference>